<evidence type="ECO:0000256" key="3">
    <source>
        <dbReference type="ARBA" id="ARBA00022777"/>
    </source>
</evidence>
<dbReference type="AlphaFoldDB" id="X0TAD1"/>
<gene>
    <name evidence="6" type="ORF">S01H1_20839</name>
</gene>
<keyword evidence="4" id="KW-0460">Magnesium</keyword>
<reference evidence="6" key="1">
    <citation type="journal article" date="2014" name="Front. Microbiol.">
        <title>High frequency of phylogenetically diverse reductive dehalogenase-homologous genes in deep subseafloor sedimentary metagenomes.</title>
        <authorList>
            <person name="Kawai M."/>
            <person name="Futagami T."/>
            <person name="Toyoda A."/>
            <person name="Takaki Y."/>
            <person name="Nishi S."/>
            <person name="Hori S."/>
            <person name="Arai W."/>
            <person name="Tsubouchi T."/>
            <person name="Morono Y."/>
            <person name="Uchiyama I."/>
            <person name="Ito T."/>
            <person name="Fujiyama A."/>
            <person name="Inagaki F."/>
            <person name="Takami H."/>
        </authorList>
    </citation>
    <scope>NUCLEOTIDE SEQUENCE</scope>
    <source>
        <strain evidence="6">Expedition CK06-06</strain>
    </source>
</reference>
<organism evidence="6">
    <name type="scientific">marine sediment metagenome</name>
    <dbReference type="NCBI Taxonomy" id="412755"/>
    <lineage>
        <taxon>unclassified sequences</taxon>
        <taxon>metagenomes</taxon>
        <taxon>ecological metagenomes</taxon>
    </lineage>
</organism>
<dbReference type="EMBL" id="BARS01011460">
    <property type="protein sequence ID" value="GAF90169.1"/>
    <property type="molecule type" value="Genomic_DNA"/>
</dbReference>
<dbReference type="SUPFAM" id="SSF53784">
    <property type="entry name" value="Phosphofructokinase"/>
    <property type="match status" value="1"/>
</dbReference>
<dbReference type="Pfam" id="PF00365">
    <property type="entry name" value="PFK"/>
    <property type="match status" value="1"/>
</dbReference>
<feature type="non-terminal residue" evidence="6">
    <location>
        <position position="1"/>
    </location>
</feature>
<feature type="domain" description="Phosphofructokinase" evidence="5">
    <location>
        <begin position="12"/>
        <end position="157"/>
    </location>
</feature>
<evidence type="ECO:0000256" key="1">
    <source>
        <dbReference type="ARBA" id="ARBA00022679"/>
    </source>
</evidence>
<evidence type="ECO:0000259" key="5">
    <source>
        <dbReference type="Pfam" id="PF00365"/>
    </source>
</evidence>
<proteinExistence type="predicted"/>
<dbReference type="InterPro" id="IPR000023">
    <property type="entry name" value="Phosphofructokinase_dom"/>
</dbReference>
<keyword evidence="1" id="KW-0808">Transferase</keyword>
<protein>
    <recommendedName>
        <fullName evidence="5">Phosphofructokinase domain-containing protein</fullName>
    </recommendedName>
</protein>
<dbReference type="InterPro" id="IPR050929">
    <property type="entry name" value="PFKA"/>
</dbReference>
<accession>X0TAD1</accession>
<keyword evidence="3" id="KW-0418">Kinase</keyword>
<dbReference type="InterPro" id="IPR035966">
    <property type="entry name" value="PKF_sf"/>
</dbReference>
<dbReference type="Gene3D" id="3.40.50.460">
    <property type="entry name" value="Phosphofructokinase domain"/>
    <property type="match status" value="1"/>
</dbReference>
<name>X0TAD1_9ZZZZ</name>
<evidence type="ECO:0000256" key="4">
    <source>
        <dbReference type="ARBA" id="ARBA00022842"/>
    </source>
</evidence>
<keyword evidence="2" id="KW-0479">Metal-binding</keyword>
<dbReference type="GO" id="GO:0003872">
    <property type="term" value="F:6-phosphofructokinase activity"/>
    <property type="evidence" value="ECO:0007669"/>
    <property type="project" value="InterPro"/>
</dbReference>
<sequence length="212" mass="23258">EVLRGAHVEAVGAPNGIGLVKLMGRDAGFIAAGAALANQEANFVLVPESPFPLEGENGFLRALELRMLSRGHALVVVAEGAGQHLFAHEQVERDASGNVRYEDIGVFLRQRIERYFDERGIEINLKYIDPSYTIRSVPANAWDRTLTDRMSRNAVHAAMAGKTDVMLGWWNQAIIHVPISTAIAEKKRMSLDSDLWNSVLATTGQPNWRAGG</sequence>
<dbReference type="PANTHER" id="PTHR45770">
    <property type="entry name" value="ATP-DEPENDENT 6-PHOSPHOFRUCTOKINASE 1"/>
    <property type="match status" value="1"/>
</dbReference>
<evidence type="ECO:0000256" key="2">
    <source>
        <dbReference type="ARBA" id="ARBA00022723"/>
    </source>
</evidence>
<evidence type="ECO:0000313" key="6">
    <source>
        <dbReference type="EMBL" id="GAF90169.1"/>
    </source>
</evidence>
<dbReference type="UniPathway" id="UPA00109">
    <property type="reaction ID" value="UER00182"/>
</dbReference>
<dbReference type="GO" id="GO:0046872">
    <property type="term" value="F:metal ion binding"/>
    <property type="evidence" value="ECO:0007669"/>
    <property type="project" value="UniProtKB-KW"/>
</dbReference>
<comment type="caution">
    <text evidence="6">The sequence shown here is derived from an EMBL/GenBank/DDBJ whole genome shotgun (WGS) entry which is preliminary data.</text>
</comment>